<accession>A0A1A9ZW11</accession>
<evidence type="ECO:0000313" key="2">
    <source>
        <dbReference type="Proteomes" id="UP000092445"/>
    </source>
</evidence>
<evidence type="ECO:0000313" key="1">
    <source>
        <dbReference type="EnsemblMetazoa" id="GPAI026788-PA"/>
    </source>
</evidence>
<reference evidence="2" key="1">
    <citation type="submission" date="2014-03" db="EMBL/GenBank/DDBJ databases">
        <authorList>
            <person name="Aksoy S."/>
            <person name="Warren W."/>
            <person name="Wilson R.K."/>
        </authorList>
    </citation>
    <scope>NUCLEOTIDE SEQUENCE [LARGE SCALE GENOMIC DNA]</scope>
    <source>
        <strain evidence="2">IAEA</strain>
    </source>
</reference>
<keyword evidence="2" id="KW-1185">Reference proteome</keyword>
<organism evidence="1 2">
    <name type="scientific">Glossina pallidipes</name>
    <name type="common">Tsetse fly</name>
    <dbReference type="NCBI Taxonomy" id="7398"/>
    <lineage>
        <taxon>Eukaryota</taxon>
        <taxon>Metazoa</taxon>
        <taxon>Ecdysozoa</taxon>
        <taxon>Arthropoda</taxon>
        <taxon>Hexapoda</taxon>
        <taxon>Insecta</taxon>
        <taxon>Pterygota</taxon>
        <taxon>Neoptera</taxon>
        <taxon>Endopterygota</taxon>
        <taxon>Diptera</taxon>
        <taxon>Brachycera</taxon>
        <taxon>Muscomorpha</taxon>
        <taxon>Hippoboscoidea</taxon>
        <taxon>Glossinidae</taxon>
        <taxon>Glossina</taxon>
    </lineage>
</organism>
<dbReference type="AlphaFoldDB" id="A0A1A9ZW11"/>
<dbReference type="EnsemblMetazoa" id="GPAI026788-RA">
    <property type="protein sequence ID" value="GPAI026788-PA"/>
    <property type="gene ID" value="GPAI026788"/>
</dbReference>
<reference evidence="1" key="2">
    <citation type="submission" date="2020-05" db="UniProtKB">
        <authorList>
            <consortium name="EnsemblMetazoa"/>
        </authorList>
    </citation>
    <scope>IDENTIFICATION</scope>
    <source>
        <strain evidence="1">IAEA</strain>
    </source>
</reference>
<name>A0A1A9ZW11_GLOPL</name>
<dbReference type="VEuPathDB" id="VectorBase:GPAI026788"/>
<proteinExistence type="predicted"/>
<protein>
    <submittedName>
        <fullName evidence="1">Uncharacterized protein</fullName>
    </submittedName>
</protein>
<dbReference type="Proteomes" id="UP000092445">
    <property type="component" value="Unassembled WGS sequence"/>
</dbReference>
<sequence>MEAPQYEEEEVDYNVHVQELEEGLEEVVAQDGSGQIISSAAFQTANQLQHAEEKKEMTHLGKSLKQSQLLNPEAASQIFEFSAASYGSMRRSLG</sequence>